<evidence type="ECO:0000256" key="1">
    <source>
        <dbReference type="SAM" id="Phobius"/>
    </source>
</evidence>
<keyword evidence="1" id="KW-0812">Transmembrane</keyword>
<feature type="transmembrane region" description="Helical" evidence="1">
    <location>
        <begin position="12"/>
        <end position="29"/>
    </location>
</feature>
<sequence length="169" mass="19330">MGMEFKDWVASILSLAGIIVTGWFSFLLWRANQKSAIIAAASLELTESITQSSLAERDVLREEYRKKAVAKAQSFLKGLTLLRDEKNTTLLNEIPINHGFTAVELSLYFDQSQRDMIERAWNSFRDFTERHRITADGRIKTTFYHGEHAAMISGTSTPIKEFEDFISKF</sequence>
<keyword evidence="3" id="KW-1185">Reference proteome</keyword>
<protein>
    <submittedName>
        <fullName evidence="2">Uncharacterized protein</fullName>
    </submittedName>
</protein>
<dbReference type="RefSeq" id="WP_094238061.1">
    <property type="nucleotide sequence ID" value="NZ_CP022657.1"/>
</dbReference>
<dbReference type="OrthoDB" id="9942435at2"/>
<keyword evidence="1" id="KW-1133">Transmembrane helix</keyword>
<dbReference type="AlphaFoldDB" id="A0A223D632"/>
<name>A0A223D632_9BACL</name>
<proteinExistence type="predicted"/>
<dbReference type="KEGG" id="tab:CIG75_19060"/>
<keyword evidence="1" id="KW-0472">Membrane</keyword>
<reference evidence="2 3" key="1">
    <citation type="journal article" date="2015" name="Int. J. Syst. Evol. Microbiol.">
        <title>Tumebacillus algifaecis sp. nov., isolated from decomposing algal scum.</title>
        <authorList>
            <person name="Wu Y.F."/>
            <person name="Zhang B."/>
            <person name="Xing P."/>
            <person name="Wu Q.L."/>
            <person name="Liu S.J."/>
        </authorList>
    </citation>
    <scope>NUCLEOTIDE SEQUENCE [LARGE SCALE GENOMIC DNA]</scope>
    <source>
        <strain evidence="2 3">THMBR28</strain>
    </source>
</reference>
<gene>
    <name evidence="2" type="ORF">CIG75_19060</name>
</gene>
<evidence type="ECO:0000313" key="2">
    <source>
        <dbReference type="EMBL" id="ASS76834.1"/>
    </source>
</evidence>
<accession>A0A223D632</accession>
<organism evidence="2 3">
    <name type="scientific">Tumebacillus algifaecis</name>
    <dbReference type="NCBI Taxonomy" id="1214604"/>
    <lineage>
        <taxon>Bacteria</taxon>
        <taxon>Bacillati</taxon>
        <taxon>Bacillota</taxon>
        <taxon>Bacilli</taxon>
        <taxon>Bacillales</taxon>
        <taxon>Alicyclobacillaceae</taxon>
        <taxon>Tumebacillus</taxon>
    </lineage>
</organism>
<evidence type="ECO:0000313" key="3">
    <source>
        <dbReference type="Proteomes" id="UP000214688"/>
    </source>
</evidence>
<dbReference type="Proteomes" id="UP000214688">
    <property type="component" value="Chromosome"/>
</dbReference>
<dbReference type="EMBL" id="CP022657">
    <property type="protein sequence ID" value="ASS76834.1"/>
    <property type="molecule type" value="Genomic_DNA"/>
</dbReference>